<dbReference type="PANTHER" id="PTHR43420:SF47">
    <property type="entry name" value="N-ACETYLTRANSFERASE DOMAIN-CONTAINING PROTEIN"/>
    <property type="match status" value="1"/>
</dbReference>
<feature type="compositionally biased region" description="Polar residues" evidence="3">
    <location>
        <begin position="163"/>
        <end position="175"/>
    </location>
</feature>
<evidence type="ECO:0000256" key="2">
    <source>
        <dbReference type="ARBA" id="ARBA00023315"/>
    </source>
</evidence>
<feature type="compositionally biased region" description="Low complexity" evidence="3">
    <location>
        <begin position="414"/>
        <end position="441"/>
    </location>
</feature>
<name>A0A835YFU1_9CHLO</name>
<proteinExistence type="predicted"/>
<evidence type="ECO:0000259" key="4">
    <source>
        <dbReference type="PROSITE" id="PS51186"/>
    </source>
</evidence>
<dbReference type="PROSITE" id="PS51186">
    <property type="entry name" value="GNAT"/>
    <property type="match status" value="1"/>
</dbReference>
<gene>
    <name evidence="5" type="ORF">HYH03_005225</name>
</gene>
<dbReference type="Proteomes" id="UP000612055">
    <property type="component" value="Unassembled WGS sequence"/>
</dbReference>
<dbReference type="InterPro" id="IPR050680">
    <property type="entry name" value="YpeA/RimI_acetyltransf"/>
</dbReference>
<feature type="domain" description="N-acetyltransferase" evidence="4">
    <location>
        <begin position="218"/>
        <end position="323"/>
    </location>
</feature>
<evidence type="ECO:0000313" key="5">
    <source>
        <dbReference type="EMBL" id="KAG2496819.1"/>
    </source>
</evidence>
<dbReference type="PANTHER" id="PTHR43420">
    <property type="entry name" value="ACETYLTRANSFERASE"/>
    <property type="match status" value="1"/>
</dbReference>
<dbReference type="Pfam" id="PF00583">
    <property type="entry name" value="Acetyltransf_1"/>
    <property type="match status" value="1"/>
</dbReference>
<keyword evidence="1" id="KW-0808">Transferase</keyword>
<keyword evidence="6" id="KW-1185">Reference proteome</keyword>
<evidence type="ECO:0000256" key="1">
    <source>
        <dbReference type="ARBA" id="ARBA00022679"/>
    </source>
</evidence>
<dbReference type="OrthoDB" id="551193at2759"/>
<reference evidence="5" key="1">
    <citation type="journal article" date="2020" name="bioRxiv">
        <title>Comparative genomics of Chlamydomonas.</title>
        <authorList>
            <person name="Craig R.J."/>
            <person name="Hasan A.R."/>
            <person name="Ness R.W."/>
            <person name="Keightley P.D."/>
        </authorList>
    </citation>
    <scope>NUCLEOTIDE SEQUENCE</scope>
    <source>
        <strain evidence="5">CCAP 11/70</strain>
    </source>
</reference>
<feature type="compositionally biased region" description="Gly residues" evidence="3">
    <location>
        <begin position="202"/>
        <end position="216"/>
    </location>
</feature>
<dbReference type="InterPro" id="IPR016181">
    <property type="entry name" value="Acyl_CoA_acyltransferase"/>
</dbReference>
<protein>
    <recommendedName>
        <fullName evidence="4">N-acetyltransferase domain-containing protein</fullName>
    </recommendedName>
</protein>
<sequence length="456" mass="46140">MHCHTHPAAVNGAARAPVVRVGLARCPHEFRAVAGVWAESLLIPGLTEWEPPSSPEGAAALAEEVAARLAASAARKRQAASESRELRRRGAALVQRLRGAGGLSAVEWHNTRRQLEGVRKELRRARRRRMWACLLAYTPHAGPAQAPGPNTGPDTLAAAAQGEPSSTCGLENPSSRGPGPHTELAAGGQGHSSGSTNSSGSGPHGPGNGDGQGHSSGGWRLAGYALVSLAQPLALLPPPLPSRSPQQVHVDGLAVAPDCRRSGVASALLDAAERLARRWGGASLWLHVEAANAPAVQLYTDRGYGVARVNAASYGLPHGLQLGGGGGGGGGGGTDNALARWAQHLLQHKVAAAAGGSAGGGAAAAKGAAGGIAAAAGRVHASSEPEKHQRRRRRRGREYVMTKTLATSATAQEAVATGAGSSAAAAKADSAQPSGDGSRSRGTGGAAGAYDWGRRL</sequence>
<feature type="region of interest" description="Disordered" evidence="3">
    <location>
        <begin position="141"/>
        <end position="216"/>
    </location>
</feature>
<dbReference type="InterPro" id="IPR000182">
    <property type="entry name" value="GNAT_dom"/>
</dbReference>
<dbReference type="Gene3D" id="3.40.630.30">
    <property type="match status" value="1"/>
</dbReference>
<organism evidence="5 6">
    <name type="scientific">Edaphochlamys debaryana</name>
    <dbReference type="NCBI Taxonomy" id="47281"/>
    <lineage>
        <taxon>Eukaryota</taxon>
        <taxon>Viridiplantae</taxon>
        <taxon>Chlorophyta</taxon>
        <taxon>core chlorophytes</taxon>
        <taxon>Chlorophyceae</taxon>
        <taxon>CS clade</taxon>
        <taxon>Chlamydomonadales</taxon>
        <taxon>Chlamydomonadales incertae sedis</taxon>
        <taxon>Edaphochlamys</taxon>
    </lineage>
</organism>
<comment type="caution">
    <text evidence="5">The sequence shown here is derived from an EMBL/GenBank/DDBJ whole genome shotgun (WGS) entry which is preliminary data.</text>
</comment>
<dbReference type="GO" id="GO:0016747">
    <property type="term" value="F:acyltransferase activity, transferring groups other than amino-acyl groups"/>
    <property type="evidence" value="ECO:0007669"/>
    <property type="project" value="InterPro"/>
</dbReference>
<feature type="region of interest" description="Disordered" evidence="3">
    <location>
        <begin position="411"/>
        <end position="456"/>
    </location>
</feature>
<feature type="region of interest" description="Disordered" evidence="3">
    <location>
        <begin position="376"/>
        <end position="397"/>
    </location>
</feature>
<dbReference type="CDD" id="cd04301">
    <property type="entry name" value="NAT_SF"/>
    <property type="match status" value="1"/>
</dbReference>
<evidence type="ECO:0000256" key="3">
    <source>
        <dbReference type="SAM" id="MobiDB-lite"/>
    </source>
</evidence>
<feature type="compositionally biased region" description="Low complexity" evidence="3">
    <location>
        <begin position="192"/>
        <end position="201"/>
    </location>
</feature>
<dbReference type="EMBL" id="JAEHOE010000017">
    <property type="protein sequence ID" value="KAG2496819.1"/>
    <property type="molecule type" value="Genomic_DNA"/>
</dbReference>
<dbReference type="SUPFAM" id="SSF55729">
    <property type="entry name" value="Acyl-CoA N-acyltransferases (Nat)"/>
    <property type="match status" value="1"/>
</dbReference>
<dbReference type="AlphaFoldDB" id="A0A835YFU1"/>
<evidence type="ECO:0000313" key="6">
    <source>
        <dbReference type="Proteomes" id="UP000612055"/>
    </source>
</evidence>
<accession>A0A835YFU1</accession>
<keyword evidence="2" id="KW-0012">Acyltransferase</keyword>